<evidence type="ECO:0008006" key="6">
    <source>
        <dbReference type="Google" id="ProtNLM"/>
    </source>
</evidence>
<dbReference type="GO" id="GO:0120104">
    <property type="term" value="C:mitotic actomyosin contractile ring, proximal layer"/>
    <property type="evidence" value="ECO:0007669"/>
    <property type="project" value="TreeGrafter"/>
</dbReference>
<comment type="subcellular location">
    <subcellularLocation>
        <location evidence="1">Cytoplasm</location>
    </subcellularLocation>
</comment>
<evidence type="ECO:0000256" key="3">
    <source>
        <dbReference type="ARBA" id="ARBA00022553"/>
    </source>
</evidence>
<keyword evidence="2" id="KW-0963">Cytoplasm</keyword>
<dbReference type="GO" id="GO:0007010">
    <property type="term" value="P:cytoskeleton organization"/>
    <property type="evidence" value="ECO:0007669"/>
    <property type="project" value="TreeGrafter"/>
</dbReference>
<organism evidence="4 5">
    <name type="scientific">Meripilus lineatus</name>
    <dbReference type="NCBI Taxonomy" id="2056292"/>
    <lineage>
        <taxon>Eukaryota</taxon>
        <taxon>Fungi</taxon>
        <taxon>Dikarya</taxon>
        <taxon>Basidiomycota</taxon>
        <taxon>Agaricomycotina</taxon>
        <taxon>Agaricomycetes</taxon>
        <taxon>Polyporales</taxon>
        <taxon>Meripilaceae</taxon>
        <taxon>Meripilus</taxon>
    </lineage>
</organism>
<sequence length="271" mass="31122">MSARRQPSSTSLSKYANNAHSQEFTNRSLDFCNAFWGIADGGVDVLFARMRAQHAQWKSSGTFGKRASLSKFTLGRDEIGDLRGSLDTLRAETEKQGSYHLSVAQQIKTDLEGQANVFLNKQLHHKRTYQSAIEKEFKTKQTQEGYVNKAREKYEADCVKINSYTAQSTLMQGKDLDKIQLKLERAQQTVHANERDFANFARALQDTVVKWEQNWKMFCDSCQDLEEDRMEFMKDNMWAYANAVSTVCVQDDEVSLFTYHSNPTQLKIRPL</sequence>
<keyword evidence="5" id="KW-1185">Reference proteome</keyword>
<dbReference type="GO" id="GO:0009898">
    <property type="term" value="C:cytoplasmic side of plasma membrane"/>
    <property type="evidence" value="ECO:0007669"/>
    <property type="project" value="TreeGrafter"/>
</dbReference>
<name>A0AAD5UPF6_9APHY</name>
<dbReference type="SUPFAM" id="SSF103657">
    <property type="entry name" value="BAR/IMD domain-like"/>
    <property type="match status" value="1"/>
</dbReference>
<dbReference type="PANTHER" id="PTHR23065:SF7">
    <property type="entry name" value="NOSTRIN, ISOFORM H"/>
    <property type="match status" value="1"/>
</dbReference>
<dbReference type="Proteomes" id="UP001212997">
    <property type="component" value="Unassembled WGS sequence"/>
</dbReference>
<reference evidence="4" key="1">
    <citation type="submission" date="2022-07" db="EMBL/GenBank/DDBJ databases">
        <title>Genome Sequence of Physisporinus lineatus.</title>
        <authorList>
            <person name="Buettner E."/>
        </authorList>
    </citation>
    <scope>NUCLEOTIDE SEQUENCE</scope>
    <source>
        <strain evidence="4">VT162</strain>
    </source>
</reference>
<gene>
    <name evidence="4" type="ORF">NLI96_g12703</name>
</gene>
<evidence type="ECO:0000256" key="2">
    <source>
        <dbReference type="ARBA" id="ARBA00022490"/>
    </source>
</evidence>
<evidence type="ECO:0000313" key="5">
    <source>
        <dbReference type="Proteomes" id="UP001212997"/>
    </source>
</evidence>
<dbReference type="GO" id="GO:0005543">
    <property type="term" value="F:phospholipid binding"/>
    <property type="evidence" value="ECO:0007669"/>
    <property type="project" value="TreeGrafter"/>
</dbReference>
<dbReference type="AlphaFoldDB" id="A0AAD5UPF6"/>
<dbReference type="EMBL" id="JANAWD010001179">
    <property type="protein sequence ID" value="KAJ3474002.1"/>
    <property type="molecule type" value="Genomic_DNA"/>
</dbReference>
<proteinExistence type="predicted"/>
<dbReference type="Gene3D" id="1.20.1270.60">
    <property type="entry name" value="Arfaptin homology (AH) domain/BAR domain"/>
    <property type="match status" value="1"/>
</dbReference>
<protein>
    <recommendedName>
        <fullName evidence="6">F-BAR domain-containing protein</fullName>
    </recommendedName>
</protein>
<evidence type="ECO:0000256" key="1">
    <source>
        <dbReference type="ARBA" id="ARBA00004496"/>
    </source>
</evidence>
<dbReference type="InterPro" id="IPR027267">
    <property type="entry name" value="AH/BAR_dom_sf"/>
</dbReference>
<accession>A0AAD5UPF6</accession>
<keyword evidence="3" id="KW-0597">Phosphoprotein</keyword>
<dbReference type="PANTHER" id="PTHR23065">
    <property type="entry name" value="PROLINE-SERINE-THREONINE PHOSPHATASE INTERACTING PROTEIN 1"/>
    <property type="match status" value="1"/>
</dbReference>
<comment type="caution">
    <text evidence="4">The sequence shown here is derived from an EMBL/GenBank/DDBJ whole genome shotgun (WGS) entry which is preliminary data.</text>
</comment>
<evidence type="ECO:0000313" key="4">
    <source>
        <dbReference type="EMBL" id="KAJ3474002.1"/>
    </source>
</evidence>